<evidence type="ECO:0000313" key="2">
    <source>
        <dbReference type="Proteomes" id="UP000805649"/>
    </source>
</evidence>
<protein>
    <submittedName>
        <fullName evidence="1">Uncharacterized protein</fullName>
    </submittedName>
</protein>
<keyword evidence="2" id="KW-1185">Reference proteome</keyword>
<organism evidence="1 2">
    <name type="scientific">Colletotrichum truncatum</name>
    <name type="common">Anthracnose fungus</name>
    <name type="synonym">Colletotrichum capsici</name>
    <dbReference type="NCBI Taxonomy" id="5467"/>
    <lineage>
        <taxon>Eukaryota</taxon>
        <taxon>Fungi</taxon>
        <taxon>Dikarya</taxon>
        <taxon>Ascomycota</taxon>
        <taxon>Pezizomycotina</taxon>
        <taxon>Sordariomycetes</taxon>
        <taxon>Hypocreomycetidae</taxon>
        <taxon>Glomerellales</taxon>
        <taxon>Glomerellaceae</taxon>
        <taxon>Colletotrichum</taxon>
        <taxon>Colletotrichum truncatum species complex</taxon>
    </lineage>
</organism>
<reference evidence="1 2" key="1">
    <citation type="journal article" date="2020" name="Phytopathology">
        <title>Genome Sequence Resources of Colletotrichum truncatum, C. plurivorum, C. musicola, and C. sojae: Four Species Pathogenic to Soybean (Glycine max).</title>
        <authorList>
            <person name="Rogerio F."/>
            <person name="Boufleur T.R."/>
            <person name="Ciampi-Guillardi M."/>
            <person name="Sukno S.A."/>
            <person name="Thon M.R."/>
            <person name="Massola Junior N.S."/>
            <person name="Baroncelli R."/>
        </authorList>
    </citation>
    <scope>NUCLEOTIDE SEQUENCE [LARGE SCALE GENOMIC DNA]</scope>
    <source>
        <strain evidence="1 2">CMES1059</strain>
    </source>
</reference>
<sequence>MAQNPADPDRKAHYEDVAGKTFLEAEESAAKSAAAKAGTELTKQFVTHAQSRGRMCLNNYVLRKTRVLSSEEVHNKAVKLHDRAGDIANELQNLQMMVAEPGILQLCCDAGFVAPLVYSVVNPKDLVKYMMLPIWHPEQLKDIINMHHATRNVETLRVRLLKRKLRALKKLEREIVSDEKAIMKHIKRLDKKILSYCEDQDDHLQSKLSQLQVLDTEQEWGGKAWNFADLMPVSQLLVGSL</sequence>
<dbReference type="Proteomes" id="UP000805649">
    <property type="component" value="Unassembled WGS sequence"/>
</dbReference>
<proteinExistence type="predicted"/>
<evidence type="ECO:0000313" key="1">
    <source>
        <dbReference type="EMBL" id="KAL0931846.1"/>
    </source>
</evidence>
<name>A0ACC3YIW9_COLTU</name>
<accession>A0ACC3YIW9</accession>
<gene>
    <name evidence="1" type="ORF">CTRU02_212799</name>
</gene>
<comment type="caution">
    <text evidence="1">The sequence shown here is derived from an EMBL/GenBank/DDBJ whole genome shotgun (WGS) entry which is preliminary data.</text>
</comment>
<dbReference type="EMBL" id="VUJX02000009">
    <property type="protein sequence ID" value="KAL0931846.1"/>
    <property type="molecule type" value="Genomic_DNA"/>
</dbReference>